<keyword evidence="2" id="KW-1185">Reference proteome</keyword>
<dbReference type="Proteomes" id="UP000578077">
    <property type="component" value="Unassembled WGS sequence"/>
</dbReference>
<evidence type="ECO:0008006" key="3">
    <source>
        <dbReference type="Google" id="ProtNLM"/>
    </source>
</evidence>
<accession>A0A841EAY5</accession>
<dbReference type="AlphaFoldDB" id="A0A841EAY5"/>
<evidence type="ECO:0000313" key="1">
    <source>
        <dbReference type="EMBL" id="MBB6000146.1"/>
    </source>
</evidence>
<dbReference type="EMBL" id="JACHLY010000001">
    <property type="protein sequence ID" value="MBB6000146.1"/>
    <property type="molecule type" value="Genomic_DNA"/>
</dbReference>
<sequence length="287" mass="32182">MTEYQRLHLLRDRLAGRPTDDTVHPGTPEWLLPCLKEWMTAHVGQREAREVTLEFRLAPHTVRGRYDYLSPLLSLRDLDLLTAIDAAIQLDRRWNAPPGTPANESLIESCVELGRILLRGGSYLRFDPENRCLMRRVDETAQLAYDQACENASDAASKHLRKAWHSAYRTNPDPDGAYAEAVLAVEAVLNPLVHPTAEKPTLSKSYKALQQQAASGKWTLNFGDPERPAKESIDKLIGMCQLLMEHHDSRHAGGMLARQQTQDEAEAAVHLAVLLVQWLSTGVLKRG</sequence>
<reference evidence="1 2" key="1">
    <citation type="submission" date="2020-08" db="EMBL/GenBank/DDBJ databases">
        <title>Sequencing the genomes of 1000 actinobacteria strains.</title>
        <authorList>
            <person name="Klenk H.-P."/>
        </authorList>
    </citation>
    <scope>NUCLEOTIDE SEQUENCE [LARGE SCALE GENOMIC DNA]</scope>
    <source>
        <strain evidence="1 2">DSM 44593</strain>
    </source>
</reference>
<gene>
    <name evidence="1" type="ORF">HNR25_003897</name>
</gene>
<proteinExistence type="predicted"/>
<comment type="caution">
    <text evidence="1">The sequence shown here is derived from an EMBL/GenBank/DDBJ whole genome shotgun (WGS) entry which is preliminary data.</text>
</comment>
<protein>
    <recommendedName>
        <fullName evidence="3">Abortive infection protein-like C-terminal domain-containing protein</fullName>
    </recommendedName>
</protein>
<evidence type="ECO:0000313" key="2">
    <source>
        <dbReference type="Proteomes" id="UP000578077"/>
    </source>
</evidence>
<name>A0A841EAY5_9ACTN</name>
<organism evidence="1 2">
    <name type="scientific">Streptomonospora salina</name>
    <dbReference type="NCBI Taxonomy" id="104205"/>
    <lineage>
        <taxon>Bacteria</taxon>
        <taxon>Bacillati</taxon>
        <taxon>Actinomycetota</taxon>
        <taxon>Actinomycetes</taxon>
        <taxon>Streptosporangiales</taxon>
        <taxon>Nocardiopsidaceae</taxon>
        <taxon>Streptomonospora</taxon>
    </lineage>
</organism>
<dbReference type="RefSeq" id="WP_184637389.1">
    <property type="nucleotide sequence ID" value="NZ_BAABKT010000012.1"/>
</dbReference>